<dbReference type="GO" id="GO:0005730">
    <property type="term" value="C:nucleolus"/>
    <property type="evidence" value="ECO:0007669"/>
    <property type="project" value="TreeGrafter"/>
</dbReference>
<dbReference type="GO" id="GO:0042273">
    <property type="term" value="P:ribosomal large subunit biogenesis"/>
    <property type="evidence" value="ECO:0007669"/>
    <property type="project" value="TreeGrafter"/>
</dbReference>
<dbReference type="InterPro" id="IPR029190">
    <property type="entry name" value="Rrp14/SURF6_C"/>
</dbReference>
<keyword evidence="3" id="KW-0539">Nucleus</keyword>
<evidence type="ECO:0000256" key="3">
    <source>
        <dbReference type="ARBA" id="ARBA00023242"/>
    </source>
</evidence>
<proteinExistence type="inferred from homology"/>
<sequence length="457" mass="52732">WNQCDCEIRHDAHAGFCYVMDLNKGISSKFGPSSKLNEKNFKTMEESRPNDNYFHSDTIKLSQDSSNFKKKHMADIVRNEFEFISNFFDILDIASLNQGRTNCIVEDDEQYEVANVSEKKIRRKQGIKKGQSSTKIKGFPQTIDGLEKELEEIKGKPMTYQQKLRKKGLQSRLVKKKRKEDIKQQKATAKLQNKHYNYVFNGPNKLVKPVLNSDGNVVSNKFDFADNKTKKENKRKSVTASNEISLETKVFRLDNKGDIKISNSGEGMKINVSSSLISAEKNVSGNLKQENQQNISQTNEATKSTLNEGPVFNKENKMVFSKVFLPENKRKPKKKCVKDPKKILQKIKEQSNKISELEKCDKIKAASLKEKQKWAAALKRASGEKVKDDPELLRKSITKEKNKKVQSQKKWQARMDRVQKEKDERQKKRSENIQARKNEKKKRKFKKAVKKGSFVQV</sequence>
<feature type="region of interest" description="Disordered" evidence="4">
    <location>
        <begin position="291"/>
        <end position="310"/>
    </location>
</feature>
<feature type="region of interest" description="Disordered" evidence="4">
    <location>
        <begin position="378"/>
        <end position="457"/>
    </location>
</feature>
<comment type="similarity">
    <text evidence="2">Belongs to the SURF6 family.</text>
</comment>
<dbReference type="InterPro" id="IPR007019">
    <property type="entry name" value="SURF6"/>
</dbReference>
<gene>
    <name evidence="6" type="ORF">g.7453</name>
</gene>
<protein>
    <recommendedName>
        <fullName evidence="5">Ribosomal RNA-processing protein 14/surfeit locus protein 6 C-terminal domain-containing protein</fullName>
    </recommendedName>
</protein>
<feature type="compositionally biased region" description="Polar residues" evidence="4">
    <location>
        <begin position="291"/>
        <end position="307"/>
    </location>
</feature>
<name>A0A1B6G9Q4_9HEMI</name>
<dbReference type="GO" id="GO:0003677">
    <property type="term" value="F:DNA binding"/>
    <property type="evidence" value="ECO:0007669"/>
    <property type="project" value="TreeGrafter"/>
</dbReference>
<evidence type="ECO:0000256" key="4">
    <source>
        <dbReference type="SAM" id="MobiDB-lite"/>
    </source>
</evidence>
<evidence type="ECO:0000259" key="5">
    <source>
        <dbReference type="Pfam" id="PF04935"/>
    </source>
</evidence>
<dbReference type="GO" id="GO:0042274">
    <property type="term" value="P:ribosomal small subunit biogenesis"/>
    <property type="evidence" value="ECO:0007669"/>
    <property type="project" value="TreeGrafter"/>
</dbReference>
<feature type="domain" description="Ribosomal RNA-processing protein 14/surfeit locus protein 6 C-terminal" evidence="5">
    <location>
        <begin position="288"/>
        <end position="444"/>
    </location>
</feature>
<organism evidence="6">
    <name type="scientific">Cuerna arida</name>
    <dbReference type="NCBI Taxonomy" id="1464854"/>
    <lineage>
        <taxon>Eukaryota</taxon>
        <taxon>Metazoa</taxon>
        <taxon>Ecdysozoa</taxon>
        <taxon>Arthropoda</taxon>
        <taxon>Hexapoda</taxon>
        <taxon>Insecta</taxon>
        <taxon>Pterygota</taxon>
        <taxon>Neoptera</taxon>
        <taxon>Paraneoptera</taxon>
        <taxon>Hemiptera</taxon>
        <taxon>Auchenorrhyncha</taxon>
        <taxon>Membracoidea</taxon>
        <taxon>Cicadellidae</taxon>
        <taxon>Cicadellinae</taxon>
        <taxon>Proconiini</taxon>
        <taxon>Cuerna</taxon>
    </lineage>
</organism>
<feature type="non-terminal residue" evidence="6">
    <location>
        <position position="1"/>
    </location>
</feature>
<feature type="compositionally biased region" description="Basic and acidic residues" evidence="4">
    <location>
        <begin position="381"/>
        <end position="400"/>
    </location>
</feature>
<dbReference type="PANTHER" id="PTHR14369:SF0">
    <property type="entry name" value="SURFEIT LOCUS PROTEIN 6"/>
    <property type="match status" value="1"/>
</dbReference>
<evidence type="ECO:0000256" key="2">
    <source>
        <dbReference type="ARBA" id="ARBA00005904"/>
    </source>
</evidence>
<dbReference type="PANTHER" id="PTHR14369">
    <property type="entry name" value="SURFEIT LOCUS PROTEIN 6"/>
    <property type="match status" value="1"/>
</dbReference>
<dbReference type="EMBL" id="GECZ01010603">
    <property type="protein sequence ID" value="JAS59166.1"/>
    <property type="molecule type" value="Transcribed_RNA"/>
</dbReference>
<accession>A0A1B6G9Q4</accession>
<reference evidence="6" key="1">
    <citation type="submission" date="2015-11" db="EMBL/GenBank/DDBJ databases">
        <title>De novo transcriptome assembly of four potential Pierce s Disease insect vectors from Arizona vineyards.</title>
        <authorList>
            <person name="Tassone E.E."/>
        </authorList>
    </citation>
    <scope>NUCLEOTIDE SEQUENCE</scope>
</reference>
<feature type="compositionally biased region" description="Basic residues" evidence="4">
    <location>
        <begin position="438"/>
        <end position="450"/>
    </location>
</feature>
<comment type="subcellular location">
    <subcellularLocation>
        <location evidence="1">Nucleus</location>
    </subcellularLocation>
</comment>
<feature type="compositionally biased region" description="Basic and acidic residues" evidence="4">
    <location>
        <begin position="413"/>
        <end position="437"/>
    </location>
</feature>
<dbReference type="GO" id="GO:0003723">
    <property type="term" value="F:RNA binding"/>
    <property type="evidence" value="ECO:0007669"/>
    <property type="project" value="TreeGrafter"/>
</dbReference>
<dbReference type="Pfam" id="PF04935">
    <property type="entry name" value="SURF6"/>
    <property type="match status" value="1"/>
</dbReference>
<evidence type="ECO:0000313" key="6">
    <source>
        <dbReference type="EMBL" id="JAS59166.1"/>
    </source>
</evidence>
<dbReference type="AlphaFoldDB" id="A0A1B6G9Q4"/>
<evidence type="ECO:0000256" key="1">
    <source>
        <dbReference type="ARBA" id="ARBA00004123"/>
    </source>
</evidence>